<gene>
    <name evidence="2" type="primary">PGBD3_36</name>
    <name evidence="3" type="synonym">PGBD3_13</name>
    <name evidence="5" type="synonym">PGBD3_28</name>
    <name evidence="4" type="synonym">PGBD3_46</name>
    <name evidence="2" type="ORF">c1_g2_i10</name>
    <name evidence="3" type="ORF">c1_g2_i11</name>
    <name evidence="4" type="ORF">c1_g2_i2</name>
    <name evidence="5" type="ORF">c1_g2_i8</name>
</gene>
<reference evidence="2" key="1">
    <citation type="submission" date="2015-06" db="EMBL/GenBank/DDBJ databases">
        <authorList>
            <person name="Hoefler B.C."/>
            <person name="Straight P.D."/>
        </authorList>
    </citation>
    <scope>NUCLEOTIDE SEQUENCE</scope>
</reference>
<protein>
    <submittedName>
        <fullName evidence="2">PiggyBac transposable element-derived protein 3</fullName>
    </submittedName>
</protein>
<dbReference type="AlphaFoldDB" id="A0A0K8U4J7"/>
<dbReference type="Pfam" id="PF13843">
    <property type="entry name" value="DDE_Tnp_1_7"/>
    <property type="match status" value="2"/>
</dbReference>
<name>A0A0K8U4J7_BACLA</name>
<feature type="domain" description="PiggyBac transposable element-derived protein" evidence="1">
    <location>
        <begin position="2"/>
        <end position="139"/>
    </location>
</feature>
<evidence type="ECO:0000313" key="5">
    <source>
        <dbReference type="EMBL" id="JAI45274.1"/>
    </source>
</evidence>
<dbReference type="PANTHER" id="PTHR47272">
    <property type="entry name" value="DDE_TNP_1_7 DOMAIN-CONTAINING PROTEIN"/>
    <property type="match status" value="1"/>
</dbReference>
<sequence>MEYFQKYFPEDHFQNAAFFTNKYHLSQHGCLLNATAADIKNLYGLHIIMGCLAYPRVRMYWSEGFGLAQIKNAMTRDKFFTLRNSLHFVDTLQPPVNKLFKIQPVINCVRSRCEALATEITDYSIDEQMIPFTGRTFSDTGLGVGPSTVIRLTKHLPKGSFLYFDRYFTTIPLLEKLLELGYKATGTIALNRLPLQRMDFPLDRNMHRGE</sequence>
<evidence type="ECO:0000313" key="3">
    <source>
        <dbReference type="EMBL" id="JAI40162.1"/>
    </source>
</evidence>
<organism evidence="2">
    <name type="scientific">Bactrocera latifrons</name>
    <name type="common">Malaysian fruit fly</name>
    <name type="synonym">Chaetodacus latifrons</name>
    <dbReference type="NCBI Taxonomy" id="174628"/>
    <lineage>
        <taxon>Eukaryota</taxon>
        <taxon>Metazoa</taxon>
        <taxon>Ecdysozoa</taxon>
        <taxon>Arthropoda</taxon>
        <taxon>Hexapoda</taxon>
        <taxon>Insecta</taxon>
        <taxon>Pterygota</taxon>
        <taxon>Neoptera</taxon>
        <taxon>Endopterygota</taxon>
        <taxon>Diptera</taxon>
        <taxon>Brachycera</taxon>
        <taxon>Muscomorpha</taxon>
        <taxon>Tephritoidea</taxon>
        <taxon>Tephritidae</taxon>
        <taxon>Bactrocera</taxon>
        <taxon>Bactrocera</taxon>
    </lineage>
</organism>
<dbReference type="InterPro" id="IPR029526">
    <property type="entry name" value="PGBD"/>
</dbReference>
<dbReference type="EMBL" id="GDHF01009307">
    <property type="protein sequence ID" value="JAI43007.1"/>
    <property type="molecule type" value="Transcribed_RNA"/>
</dbReference>
<feature type="domain" description="PiggyBac transposable element-derived protein" evidence="1">
    <location>
        <begin position="146"/>
        <end position="194"/>
    </location>
</feature>
<dbReference type="EMBL" id="GDHF01012152">
    <property type="protein sequence ID" value="JAI40162.1"/>
    <property type="molecule type" value="Transcribed_RNA"/>
</dbReference>
<dbReference type="EMBL" id="GDHF01030831">
    <property type="protein sequence ID" value="JAI21483.1"/>
    <property type="molecule type" value="Transcribed_RNA"/>
</dbReference>
<evidence type="ECO:0000259" key="1">
    <source>
        <dbReference type="Pfam" id="PF13843"/>
    </source>
</evidence>
<accession>A0A0K8U4J7</accession>
<dbReference type="PANTHER" id="PTHR47272:SF1">
    <property type="entry name" value="PIGGYBAC TRANSPOSABLE ELEMENT-DERIVED PROTEIN 3-LIKE"/>
    <property type="match status" value="1"/>
</dbReference>
<evidence type="ECO:0000313" key="2">
    <source>
        <dbReference type="EMBL" id="JAI21483.1"/>
    </source>
</evidence>
<dbReference type="EMBL" id="GDHF01007040">
    <property type="protein sequence ID" value="JAI45274.1"/>
    <property type="molecule type" value="Transcribed_RNA"/>
</dbReference>
<evidence type="ECO:0000313" key="4">
    <source>
        <dbReference type="EMBL" id="JAI43007.1"/>
    </source>
</evidence>
<proteinExistence type="predicted"/>